<dbReference type="Proteomes" id="UP000010988">
    <property type="component" value="Unassembled WGS sequence"/>
</dbReference>
<protein>
    <recommendedName>
        <fullName evidence="4">Beta-mannosidase</fullName>
    </recommendedName>
</protein>
<feature type="signal peptide" evidence="1">
    <location>
        <begin position="1"/>
        <end position="22"/>
    </location>
</feature>
<evidence type="ECO:0000256" key="1">
    <source>
        <dbReference type="SAM" id="SignalP"/>
    </source>
</evidence>
<comment type="caution">
    <text evidence="2">The sequence shown here is derived from an EMBL/GenBank/DDBJ whole genome shotgun (WGS) entry which is preliminary data.</text>
</comment>
<evidence type="ECO:0008006" key="4">
    <source>
        <dbReference type="Google" id="ProtNLM"/>
    </source>
</evidence>
<dbReference type="OrthoDB" id="3310285at2"/>
<dbReference type="Gene3D" id="3.20.20.80">
    <property type="entry name" value="Glycosidases"/>
    <property type="match status" value="1"/>
</dbReference>
<dbReference type="EMBL" id="BANR01000002">
    <property type="protein sequence ID" value="GAC46953.1"/>
    <property type="molecule type" value="Genomic_DNA"/>
</dbReference>
<keyword evidence="1" id="KW-0732">Signal</keyword>
<name>L7KGY5_9ACTN</name>
<dbReference type="RefSeq" id="WP_005169357.1">
    <property type="nucleotide sequence ID" value="NZ_BANR01000002.1"/>
</dbReference>
<dbReference type="SUPFAM" id="SSF51445">
    <property type="entry name" value="(Trans)glycosidases"/>
    <property type="match status" value="1"/>
</dbReference>
<organism evidence="2 3">
    <name type="scientific">Gordonia aichiensis NBRC 108223</name>
    <dbReference type="NCBI Taxonomy" id="1220583"/>
    <lineage>
        <taxon>Bacteria</taxon>
        <taxon>Bacillati</taxon>
        <taxon>Actinomycetota</taxon>
        <taxon>Actinomycetes</taxon>
        <taxon>Mycobacteriales</taxon>
        <taxon>Gordoniaceae</taxon>
        <taxon>Gordonia</taxon>
    </lineage>
</organism>
<evidence type="ECO:0000313" key="3">
    <source>
        <dbReference type="Proteomes" id="UP000010988"/>
    </source>
</evidence>
<dbReference type="AlphaFoldDB" id="L7KGY5"/>
<evidence type="ECO:0000313" key="2">
    <source>
        <dbReference type="EMBL" id="GAC46953.1"/>
    </source>
</evidence>
<keyword evidence="3" id="KW-1185">Reference proteome</keyword>
<dbReference type="InterPro" id="IPR017853">
    <property type="entry name" value="GH"/>
</dbReference>
<feature type="chain" id="PRO_5003979494" description="Beta-mannosidase" evidence="1">
    <location>
        <begin position="23"/>
        <end position="378"/>
    </location>
</feature>
<dbReference type="STRING" id="1220583.GOACH_02_00290"/>
<accession>L7KGY5</accession>
<dbReference type="PROSITE" id="PS51257">
    <property type="entry name" value="PROKAR_LIPOPROTEIN"/>
    <property type="match status" value="1"/>
</dbReference>
<dbReference type="eggNOG" id="COG3934">
    <property type="taxonomic scope" value="Bacteria"/>
</dbReference>
<reference evidence="2 3" key="1">
    <citation type="submission" date="2012-12" db="EMBL/GenBank/DDBJ databases">
        <title>Whole genome shotgun sequence of Gordonia aichiensis NBRC 108223.</title>
        <authorList>
            <person name="Isaki-Nakamura S."/>
            <person name="Hosoyama A."/>
            <person name="Tsuchikane K."/>
            <person name="Ando Y."/>
            <person name="Baba S."/>
            <person name="Ohji S."/>
            <person name="Hamada M."/>
            <person name="Tamura T."/>
            <person name="Yamazoe A."/>
            <person name="Yamazaki S."/>
            <person name="Fujita N."/>
        </authorList>
    </citation>
    <scope>NUCLEOTIDE SEQUENCE [LARGE SCALE GENOMIC DNA]</scope>
    <source>
        <strain evidence="2 3">NBRC 108223</strain>
    </source>
</reference>
<gene>
    <name evidence="2" type="ORF">GOACH_02_00290</name>
</gene>
<proteinExistence type="predicted"/>
<sequence>MTLRHALRLCVSAVLIVLIAAACGQPAPTPLEDDASTPAPSVHHDFPGRVTTTDTGLVLDGRHWFPAGFNSYQLGTDWSLNAGCGAQVDLDDYFGKLPPRALTRFNLYSAFLVDKKSGANNYGRLDAIFASARSHNQMVLPVLTGSSGACEDEKFKERTWYQNGWHTTETAAGMTFADWLTTAITRWRTEPSLAGWEPVGEPEASVCGPTGCAWQNRTCPADGATVLRTFFDQVGERIRAIDPKHPIFAGFVGGDQCGLAGSDYGRVAASSGLDVLDFHDYSAGGAIAPGGSDLPTRISQARRLGKPLVVNEIGIDAGSCLPLDTRARQFSSKYETMRSVGVAGALLWAFVPDPRPDECTFDIGYDDPAWQVVARESS</sequence>